<dbReference type="AlphaFoldDB" id="A0A542ZPD5"/>
<proteinExistence type="predicted"/>
<dbReference type="Proteomes" id="UP000315389">
    <property type="component" value="Unassembled WGS sequence"/>
</dbReference>
<gene>
    <name evidence="1" type="ORF">FB461_1859</name>
</gene>
<sequence>MVGAGAILFTAPAQVATSGTVQGTISDGCGHVQAGAEVVASPGYHAKGQKSRTVTADGGEWFFYGTAEQ</sequence>
<accession>A0A542ZPD5</accession>
<name>A0A542ZPD5_RARFA</name>
<reference evidence="1 2" key="1">
    <citation type="submission" date="2019-06" db="EMBL/GenBank/DDBJ databases">
        <title>Sequencing the genomes of 1000 actinobacteria strains.</title>
        <authorList>
            <person name="Klenk H.-P."/>
        </authorList>
    </citation>
    <scope>NUCLEOTIDE SEQUENCE [LARGE SCALE GENOMIC DNA]</scope>
    <source>
        <strain evidence="1 2">DSM 4813</strain>
    </source>
</reference>
<keyword evidence="2" id="KW-1185">Reference proteome</keyword>
<evidence type="ECO:0000313" key="2">
    <source>
        <dbReference type="Proteomes" id="UP000315389"/>
    </source>
</evidence>
<organism evidence="1 2">
    <name type="scientific">Rarobacter faecitabidus</name>
    <dbReference type="NCBI Taxonomy" id="13243"/>
    <lineage>
        <taxon>Bacteria</taxon>
        <taxon>Bacillati</taxon>
        <taxon>Actinomycetota</taxon>
        <taxon>Actinomycetes</taxon>
        <taxon>Micrococcales</taxon>
        <taxon>Rarobacteraceae</taxon>
        <taxon>Rarobacter</taxon>
    </lineage>
</organism>
<protein>
    <submittedName>
        <fullName evidence="1">Uncharacterized protein</fullName>
    </submittedName>
</protein>
<comment type="caution">
    <text evidence="1">The sequence shown here is derived from an EMBL/GenBank/DDBJ whole genome shotgun (WGS) entry which is preliminary data.</text>
</comment>
<dbReference type="RefSeq" id="WP_142121326.1">
    <property type="nucleotide sequence ID" value="NZ_BAAASV010000002.1"/>
</dbReference>
<dbReference type="EMBL" id="VFOS01000002">
    <property type="protein sequence ID" value="TQL62218.1"/>
    <property type="molecule type" value="Genomic_DNA"/>
</dbReference>
<evidence type="ECO:0000313" key="1">
    <source>
        <dbReference type="EMBL" id="TQL62218.1"/>
    </source>
</evidence>